<evidence type="ECO:0000313" key="2">
    <source>
        <dbReference type="EMBL" id="GJQ08805.1"/>
    </source>
</evidence>
<organism evidence="2 3">
    <name type="scientific">Galdieria partita</name>
    <dbReference type="NCBI Taxonomy" id="83374"/>
    <lineage>
        <taxon>Eukaryota</taxon>
        <taxon>Rhodophyta</taxon>
        <taxon>Bangiophyceae</taxon>
        <taxon>Galdieriales</taxon>
        <taxon>Galdieriaceae</taxon>
        <taxon>Galdieria</taxon>
    </lineage>
</organism>
<proteinExistence type="predicted"/>
<protein>
    <submittedName>
        <fullName evidence="2">Uncharacterized protein</fullName>
    </submittedName>
</protein>
<accession>A0A9C7PQT8</accession>
<feature type="coiled-coil region" evidence="1">
    <location>
        <begin position="67"/>
        <end position="119"/>
    </location>
</feature>
<keyword evidence="3" id="KW-1185">Reference proteome</keyword>
<gene>
    <name evidence="2" type="ORF">GpartN1_g596.t1</name>
</gene>
<dbReference type="AlphaFoldDB" id="A0A9C7PQT8"/>
<dbReference type="Proteomes" id="UP001061958">
    <property type="component" value="Unassembled WGS sequence"/>
</dbReference>
<evidence type="ECO:0000256" key="1">
    <source>
        <dbReference type="SAM" id="Coils"/>
    </source>
</evidence>
<keyword evidence="1" id="KW-0175">Coiled coil</keyword>
<comment type="caution">
    <text evidence="2">The sequence shown here is derived from an EMBL/GenBank/DDBJ whole genome shotgun (WGS) entry which is preliminary data.</text>
</comment>
<name>A0A9C7PQT8_9RHOD</name>
<sequence>MLKNVPNRHLSKQYRTCEEQPLPLCALSLLPSSHNKEDCVMTISPLKEDNSLAAMNTEITKENRHTNDLLLESLKQLKQDLESIKKEHMEKDLCIQQLRDELSQKHLQLEEVWQNLENSHVPSLSEVSTARDLQNQQRNKTAEWHDEEISQQILSIREIFAQQLQAIENLEAKRVSGVEDSTRIMDDYSSHRVDPFFRILKSFDEICHSNSSHITSDRMRDILSKIVLAMQQNLDYLEFLQINYNKYPEMVERYEVTVYEKDSIIECQQAIIAVKTEQIEKLQQQLEHMTLNSTSANESEIAKNNSMQKGQRQFALVHGLLSVVDNILSRLFGDRSASTENRPNKME</sequence>
<dbReference type="OrthoDB" id="10387568at2759"/>
<dbReference type="EMBL" id="BQMJ01000004">
    <property type="protein sequence ID" value="GJQ08805.1"/>
    <property type="molecule type" value="Genomic_DNA"/>
</dbReference>
<reference evidence="2" key="2">
    <citation type="submission" date="2022-01" db="EMBL/GenBank/DDBJ databases">
        <authorList>
            <person name="Hirooka S."/>
            <person name="Miyagishima S.Y."/>
        </authorList>
    </citation>
    <scope>NUCLEOTIDE SEQUENCE</scope>
    <source>
        <strain evidence="2">NBRC 102759</strain>
    </source>
</reference>
<reference evidence="2" key="1">
    <citation type="journal article" date="2022" name="Proc. Natl. Acad. Sci. U.S.A.">
        <title>Life cycle and functional genomics of the unicellular red alga Galdieria for elucidating algal and plant evolution and industrial use.</title>
        <authorList>
            <person name="Hirooka S."/>
            <person name="Itabashi T."/>
            <person name="Ichinose T.M."/>
            <person name="Onuma R."/>
            <person name="Fujiwara T."/>
            <person name="Yamashita S."/>
            <person name="Jong L.W."/>
            <person name="Tomita R."/>
            <person name="Iwane A.H."/>
            <person name="Miyagishima S.Y."/>
        </authorList>
    </citation>
    <scope>NUCLEOTIDE SEQUENCE</scope>
    <source>
        <strain evidence="2">NBRC 102759</strain>
    </source>
</reference>
<feature type="coiled-coil region" evidence="1">
    <location>
        <begin position="265"/>
        <end position="299"/>
    </location>
</feature>
<evidence type="ECO:0000313" key="3">
    <source>
        <dbReference type="Proteomes" id="UP001061958"/>
    </source>
</evidence>